<evidence type="ECO:0000313" key="2">
    <source>
        <dbReference type="EMBL" id="CAK0804211.1"/>
    </source>
</evidence>
<protein>
    <submittedName>
        <fullName evidence="2">Uncharacterized protein</fullName>
    </submittedName>
</protein>
<feature type="compositionally biased region" description="Basic residues" evidence="1">
    <location>
        <begin position="1"/>
        <end position="12"/>
    </location>
</feature>
<keyword evidence="4" id="KW-1185">Reference proteome</keyword>
<organism evidence="2 4">
    <name type="scientific">Prorocentrum cordatum</name>
    <dbReference type="NCBI Taxonomy" id="2364126"/>
    <lineage>
        <taxon>Eukaryota</taxon>
        <taxon>Sar</taxon>
        <taxon>Alveolata</taxon>
        <taxon>Dinophyceae</taxon>
        <taxon>Prorocentrales</taxon>
        <taxon>Prorocentraceae</taxon>
        <taxon>Prorocentrum</taxon>
    </lineage>
</organism>
<proteinExistence type="predicted"/>
<feature type="region of interest" description="Disordered" evidence="1">
    <location>
        <begin position="1"/>
        <end position="26"/>
    </location>
</feature>
<comment type="caution">
    <text evidence="2">The sequence shown here is derived from an EMBL/GenBank/DDBJ whole genome shotgun (WGS) entry which is preliminary data.</text>
</comment>
<evidence type="ECO:0000313" key="4">
    <source>
        <dbReference type="Proteomes" id="UP001189429"/>
    </source>
</evidence>
<gene>
    <name evidence="2" type="ORF">PCOR1329_LOCUS11097</name>
    <name evidence="3" type="ORF">PCOR1329_LOCUS75803</name>
</gene>
<feature type="non-terminal residue" evidence="2">
    <location>
        <position position="722"/>
    </location>
</feature>
<name>A0ABN9QH83_9DINO</name>
<dbReference type="EMBL" id="CAUYUJ010020373">
    <property type="protein sequence ID" value="CAK0897719.1"/>
    <property type="molecule type" value="Genomic_DNA"/>
</dbReference>
<evidence type="ECO:0000256" key="1">
    <source>
        <dbReference type="SAM" id="MobiDB-lite"/>
    </source>
</evidence>
<dbReference type="Proteomes" id="UP001189429">
    <property type="component" value="Unassembled WGS sequence"/>
</dbReference>
<dbReference type="EMBL" id="CAUYUJ010003187">
    <property type="protein sequence ID" value="CAK0804211.1"/>
    <property type="molecule type" value="Genomic_DNA"/>
</dbReference>
<evidence type="ECO:0000313" key="3">
    <source>
        <dbReference type="EMBL" id="CAK0897719.1"/>
    </source>
</evidence>
<reference evidence="2" key="1">
    <citation type="submission" date="2023-10" db="EMBL/GenBank/DDBJ databases">
        <authorList>
            <person name="Chen Y."/>
            <person name="Shah S."/>
            <person name="Dougan E. K."/>
            <person name="Thang M."/>
            <person name="Chan C."/>
        </authorList>
    </citation>
    <scope>NUCLEOTIDE SEQUENCE [LARGE SCALE GENOMIC DNA]</scope>
</reference>
<sequence length="722" mass="79785">MEGGGKRARRGPRVGGPPALEADTQNNADLEQELGQVVERDIILQQWGPSEFAQLNDNGHGAVILPEGDPVDDSLAKITASFSHKFKEEISEWGREDMPETWTTALTLIALHVEMNIPWDPRSDLSCARVLGALFTDKFRAHKGSVAQYKEGPMPTLLSRYTGSGRQSQCVKLYGAWFKRPRPAPNGTMNFEDCTLVASGNWAAGNRLEQMPRSPTNDCYTHIPASLTYTPAQADVERLRLFLCTPCAGQAAGRRVAMAVEALATHGEPAPPKIIVLQGGGGNSKSATTKLRANVFADSDKFMSASCLQKVRAGDRVFLEDSTLSPFLASSVARHIYMRHHLLPFLQNYSADDCRRFISLPGQGTQDRTISFVQQMVTALGNSWSTYAATQKHRILKPYVFQSLSPTLLPGVRGTSVKGKKTKLQNLDDSIHAFPHIFKKLPLAGGDQKLQIDVQKFSDAMSRVENCGEKLGSVQKYDLSEPAAVLREIVNLTQLRAYCAKGIDSRQKQLESYIQWHETKGAQEGDFSTIEVKYYRPWGPPGRMYAFGMAAQELTRQARAAAFQGHAVDVDFVAAFSRTGYREACRITHNSTTYGIWRKSILHVGAWRGFIKDYMEISVGEGRRVIMDSPRFHYLRNQFGDRRAPDATRFAYATFALEDEELAKLVEAIKGQDSSTEALVYMFDGAIMSTPAGPAKIQSGIDAYEGTSQGISAIVKPFASFD</sequence>
<accession>A0ABN9QH83</accession>